<organism evidence="2 3">
    <name type="scientific">Cellulomonas shaoxiangyii</name>
    <dbReference type="NCBI Taxonomy" id="2566013"/>
    <lineage>
        <taxon>Bacteria</taxon>
        <taxon>Bacillati</taxon>
        <taxon>Actinomycetota</taxon>
        <taxon>Actinomycetes</taxon>
        <taxon>Micrococcales</taxon>
        <taxon>Cellulomonadaceae</taxon>
        <taxon>Cellulomonas</taxon>
    </lineage>
</organism>
<keyword evidence="1" id="KW-1133">Transmembrane helix</keyword>
<feature type="transmembrane region" description="Helical" evidence="1">
    <location>
        <begin position="38"/>
        <end position="58"/>
    </location>
</feature>
<dbReference type="PANTHER" id="PTHR40761">
    <property type="entry name" value="CONSERVED INTEGRAL MEMBRANE ALANINE VALINE AND LEUCINE RICH PROTEIN-RELATED"/>
    <property type="match status" value="1"/>
</dbReference>
<feature type="transmembrane region" description="Helical" evidence="1">
    <location>
        <begin position="94"/>
        <end position="111"/>
    </location>
</feature>
<feature type="transmembrane region" description="Helical" evidence="1">
    <location>
        <begin position="147"/>
        <end position="165"/>
    </location>
</feature>
<feature type="transmembrane region" description="Helical" evidence="1">
    <location>
        <begin position="123"/>
        <end position="142"/>
    </location>
</feature>
<dbReference type="AlphaFoldDB" id="A0A4P7SHR6"/>
<keyword evidence="3" id="KW-1185">Reference proteome</keyword>
<feature type="transmembrane region" description="Helical" evidence="1">
    <location>
        <begin position="177"/>
        <end position="198"/>
    </location>
</feature>
<proteinExistence type="predicted"/>
<dbReference type="SUPFAM" id="SSF103481">
    <property type="entry name" value="Multidrug resistance efflux transporter EmrE"/>
    <property type="match status" value="1"/>
</dbReference>
<dbReference type="RefSeq" id="WP_135971811.1">
    <property type="nucleotide sequence ID" value="NZ_CP039291.1"/>
</dbReference>
<dbReference type="EMBL" id="CP039291">
    <property type="protein sequence ID" value="QCB93540.1"/>
    <property type="molecule type" value="Genomic_DNA"/>
</dbReference>
<feature type="transmembrane region" description="Helical" evidence="1">
    <location>
        <begin position="64"/>
        <end position="87"/>
    </location>
</feature>
<gene>
    <name evidence="2" type="ORF">E5225_08165</name>
</gene>
<keyword evidence="1" id="KW-0812">Transmembrane</keyword>
<feature type="transmembrane region" description="Helical" evidence="1">
    <location>
        <begin position="210"/>
        <end position="230"/>
    </location>
</feature>
<protein>
    <recommendedName>
        <fullName evidence="4">Integral membrane protein</fullName>
    </recommendedName>
</protein>
<feature type="transmembrane region" description="Helical" evidence="1">
    <location>
        <begin position="236"/>
        <end position="256"/>
    </location>
</feature>
<evidence type="ECO:0000313" key="2">
    <source>
        <dbReference type="EMBL" id="QCB93540.1"/>
    </source>
</evidence>
<dbReference type="PANTHER" id="PTHR40761:SF1">
    <property type="entry name" value="CONSERVED INTEGRAL MEMBRANE ALANINE VALINE AND LEUCINE RICH PROTEIN-RELATED"/>
    <property type="match status" value="1"/>
</dbReference>
<feature type="transmembrane region" description="Helical" evidence="1">
    <location>
        <begin position="6"/>
        <end position="26"/>
    </location>
</feature>
<evidence type="ECO:0008006" key="4">
    <source>
        <dbReference type="Google" id="ProtNLM"/>
    </source>
</evidence>
<evidence type="ECO:0000256" key="1">
    <source>
        <dbReference type="SAM" id="Phobius"/>
    </source>
</evidence>
<name>A0A4P7SHR6_9CELL</name>
<dbReference type="KEGG" id="celz:E5225_08165"/>
<evidence type="ECO:0000313" key="3">
    <source>
        <dbReference type="Proteomes" id="UP000296469"/>
    </source>
</evidence>
<dbReference type="Proteomes" id="UP000296469">
    <property type="component" value="Chromosome"/>
</dbReference>
<accession>A0A4P7SHR6</accession>
<sequence>MILSLAAAVGAALAYGVSTVLQAVAARRAAGLGVVRQPLAVLGLLLDGTGFLLSLLALDRLPLFVVQAVQGSSVVVVVLLAPVALGARLRGRDGVAVVVVVGALAVLAGAAGEQPAVRPPDGFTTVMLGATVVLAAALAVAYRRGGAWTLATLAGLGYSGAAVAARAAHASGDLLDAVLQPLALVVLGCGAVGVLGYLRALERGAVGPVAALLSVVEVLVPGVVGVAVLGDVVRAGWAWAAVLAVLAAVAGCVLLATSPANAAAEAPEPAAPPPGG</sequence>
<dbReference type="InterPro" id="IPR037185">
    <property type="entry name" value="EmrE-like"/>
</dbReference>
<keyword evidence="1" id="KW-0472">Membrane</keyword>
<reference evidence="2 3" key="1">
    <citation type="submission" date="2019-04" db="EMBL/GenBank/DDBJ databases">
        <title>Isolation and identification of Cellulomonas shaoxiangyii sp. Nov. isolated from feces of the Tibetan antelopes (Pantholops hodgsonii) in the Qinghai-Tibet plateau of China.</title>
        <authorList>
            <person name="Tian Z."/>
        </authorList>
    </citation>
    <scope>NUCLEOTIDE SEQUENCE [LARGE SCALE GENOMIC DNA]</scope>
    <source>
        <strain evidence="2 3">Z28</strain>
    </source>
</reference>